<dbReference type="PROSITE" id="PS51257">
    <property type="entry name" value="PROKAR_LIPOPROTEIN"/>
    <property type="match status" value="1"/>
</dbReference>
<proteinExistence type="predicted"/>
<dbReference type="OrthoDB" id="1783168at2"/>
<comment type="caution">
    <text evidence="2">The sequence shown here is derived from an EMBL/GenBank/DDBJ whole genome shotgun (WGS) entry which is preliminary data.</text>
</comment>
<gene>
    <name evidence="2" type="ORF">OSO01_00420</name>
</gene>
<evidence type="ECO:0000313" key="2">
    <source>
        <dbReference type="EMBL" id="GEN85303.1"/>
    </source>
</evidence>
<keyword evidence="1" id="KW-0732">Signal</keyword>
<dbReference type="EMBL" id="BJYM01000001">
    <property type="protein sequence ID" value="GEN85303.1"/>
    <property type="molecule type" value="Genomic_DNA"/>
</dbReference>
<evidence type="ECO:0008006" key="4">
    <source>
        <dbReference type="Google" id="ProtNLM"/>
    </source>
</evidence>
<sequence length="164" mass="18152">MKKHLLTLIALTATFILLVGCSSSSSNDNENFFSETIRKAGDKITSFFGEPSLTKDKSLEGERAFGEDDYTGTYEAVYQHFSGRENLFGGASLDGREGKTIQITYNANIESGEAKVYWNTADSEKQLLFEGQGEHTENIDLQGGWEYLSLEGDELEGGIQIKIE</sequence>
<dbReference type="AlphaFoldDB" id="A0A511ZCZ2"/>
<reference evidence="2 3" key="1">
    <citation type="submission" date="2019-07" db="EMBL/GenBank/DDBJ databases">
        <title>Whole genome shotgun sequence of Oceanobacillus sojae NBRC 105379.</title>
        <authorList>
            <person name="Hosoyama A."/>
            <person name="Uohara A."/>
            <person name="Ohji S."/>
            <person name="Ichikawa N."/>
        </authorList>
    </citation>
    <scope>NUCLEOTIDE SEQUENCE [LARGE SCALE GENOMIC DNA]</scope>
    <source>
        <strain evidence="2 3">NBRC 105379</strain>
    </source>
</reference>
<feature type="signal peptide" evidence="1">
    <location>
        <begin position="1"/>
        <end position="26"/>
    </location>
</feature>
<name>A0A511ZCZ2_9BACI</name>
<evidence type="ECO:0000313" key="3">
    <source>
        <dbReference type="Proteomes" id="UP000321558"/>
    </source>
</evidence>
<feature type="chain" id="PRO_5021789823" description="Lipoprotein" evidence="1">
    <location>
        <begin position="27"/>
        <end position="164"/>
    </location>
</feature>
<dbReference type="RefSeq" id="WP_147207730.1">
    <property type="nucleotide sequence ID" value="NZ_BJYM01000001.1"/>
</dbReference>
<accession>A0A511ZCZ2</accession>
<dbReference type="Proteomes" id="UP000321558">
    <property type="component" value="Unassembled WGS sequence"/>
</dbReference>
<keyword evidence="3" id="KW-1185">Reference proteome</keyword>
<organism evidence="2 3">
    <name type="scientific">Oceanobacillus sojae</name>
    <dbReference type="NCBI Taxonomy" id="582851"/>
    <lineage>
        <taxon>Bacteria</taxon>
        <taxon>Bacillati</taxon>
        <taxon>Bacillota</taxon>
        <taxon>Bacilli</taxon>
        <taxon>Bacillales</taxon>
        <taxon>Bacillaceae</taxon>
        <taxon>Oceanobacillus</taxon>
    </lineage>
</organism>
<evidence type="ECO:0000256" key="1">
    <source>
        <dbReference type="SAM" id="SignalP"/>
    </source>
</evidence>
<protein>
    <recommendedName>
        <fullName evidence="4">Lipoprotein</fullName>
    </recommendedName>
</protein>